<dbReference type="InterPro" id="IPR008775">
    <property type="entry name" value="Phytyl_CoA_dOase-like"/>
</dbReference>
<comment type="cofactor">
    <cofactor evidence="1">
        <name>Fe(2+)</name>
        <dbReference type="ChEBI" id="CHEBI:29033"/>
    </cofactor>
</comment>
<evidence type="ECO:0000313" key="3">
    <source>
        <dbReference type="Proteomes" id="UP000032352"/>
    </source>
</evidence>
<dbReference type="Proteomes" id="UP000032352">
    <property type="component" value="Chromosome pTvir"/>
</dbReference>
<keyword evidence="2" id="KW-0560">Oxidoreductase</keyword>
<dbReference type="Pfam" id="PF05721">
    <property type="entry name" value="PhyH"/>
    <property type="match status" value="1"/>
</dbReference>
<evidence type="ECO:0000256" key="1">
    <source>
        <dbReference type="ARBA" id="ARBA00001954"/>
    </source>
</evidence>
<dbReference type="PANTHER" id="PTHR20883">
    <property type="entry name" value="PHYTANOYL-COA DIOXYGENASE DOMAIN CONTAINING 1"/>
    <property type="match status" value="1"/>
</dbReference>
<organism evidence="2 3">
    <name type="scientific">Thalassomonas viridans</name>
    <dbReference type="NCBI Taxonomy" id="137584"/>
    <lineage>
        <taxon>Bacteria</taxon>
        <taxon>Pseudomonadati</taxon>
        <taxon>Pseudomonadota</taxon>
        <taxon>Gammaproteobacteria</taxon>
        <taxon>Alteromonadales</taxon>
        <taxon>Colwelliaceae</taxon>
        <taxon>Thalassomonas</taxon>
    </lineage>
</organism>
<keyword evidence="3" id="KW-1185">Reference proteome</keyword>
<dbReference type="SUPFAM" id="SSF51197">
    <property type="entry name" value="Clavaminate synthase-like"/>
    <property type="match status" value="1"/>
</dbReference>
<dbReference type="EMBL" id="CP059734">
    <property type="protein sequence ID" value="WDE09262.1"/>
    <property type="molecule type" value="Genomic_DNA"/>
</dbReference>
<sequence>MNIDFEQARTQYREKGFWQSDSIFDELRVEQINMAMDDVMDGLYDTGIQARDTAGPGFNAKDTIRDINMVHLANSDIAELVCDPALIDILAGLFDAKALQIWGSQLFHKPPALSRKCNIGWHQDFYFHGKFFAPESEIFTVWIAMSDVAENSGPVRMVPGSHKWGFYDIQSTPKEYVLQQLTAAQSRQWQEQPVVLAPGAFSVHHTLTYHGSYSNLSDQPRRCIALRMRTDKSTPCQGAKLDLKNTDAYPVVFGSEADLLY</sequence>
<dbReference type="Gene3D" id="2.60.120.620">
    <property type="entry name" value="q2cbj1_9rhob like domain"/>
    <property type="match status" value="1"/>
</dbReference>
<dbReference type="GO" id="GO:0016706">
    <property type="term" value="F:2-oxoglutarate-dependent dioxygenase activity"/>
    <property type="evidence" value="ECO:0007669"/>
    <property type="project" value="UniProtKB-ARBA"/>
</dbReference>
<keyword evidence="2" id="KW-0223">Dioxygenase</keyword>
<accession>A0AAE9ZAW5</accession>
<dbReference type="RefSeq" id="WP_044837570.1">
    <property type="nucleotide sequence ID" value="NZ_CP059734.1"/>
</dbReference>
<name>A0AAE9ZAW5_9GAMM</name>
<reference evidence="2 3" key="1">
    <citation type="journal article" date="2015" name="Genome Announc.">
        <title>Draft Genome Sequences of Marine Isolates of Thalassomonas viridans and Thalassomonas actiniarum.</title>
        <authorList>
            <person name="Olonade I."/>
            <person name="van Zyl L.J."/>
            <person name="Trindade M."/>
        </authorList>
    </citation>
    <scope>NUCLEOTIDE SEQUENCE [LARGE SCALE GENOMIC DNA]</scope>
    <source>
        <strain evidence="2 3">XOM25</strain>
    </source>
</reference>
<proteinExistence type="predicted"/>
<evidence type="ECO:0000313" key="2">
    <source>
        <dbReference type="EMBL" id="WDE09262.1"/>
    </source>
</evidence>
<reference evidence="2 3" key="2">
    <citation type="journal article" date="2022" name="Mar. Drugs">
        <title>Bioassay-Guided Fractionation Leads to the Detection of Cholic Acid Generated by the Rare Thalassomonas sp.</title>
        <authorList>
            <person name="Pheiffer F."/>
            <person name="Schneider Y.K."/>
            <person name="Hansen E.H."/>
            <person name="Andersen J.H."/>
            <person name="Isaksson J."/>
            <person name="Busche T."/>
            <person name="R C."/>
            <person name="Kalinowski J."/>
            <person name="Zyl L.V."/>
            <person name="Trindade M."/>
        </authorList>
    </citation>
    <scope>NUCLEOTIDE SEQUENCE [LARGE SCALE GENOMIC DNA]</scope>
    <source>
        <strain evidence="2 3">XOM25</strain>
    </source>
</reference>
<dbReference type="AlphaFoldDB" id="A0AAE9ZAW5"/>
<dbReference type="GO" id="GO:0005506">
    <property type="term" value="F:iron ion binding"/>
    <property type="evidence" value="ECO:0007669"/>
    <property type="project" value="UniProtKB-ARBA"/>
</dbReference>
<protein>
    <submittedName>
        <fullName evidence="2">Phytanoyl-CoA dioxygenase family protein</fullName>
    </submittedName>
</protein>
<gene>
    <name evidence="2" type="ORF">SG34_031350</name>
</gene>
<dbReference type="KEGG" id="tvd:SG34_031350"/>
<dbReference type="PANTHER" id="PTHR20883:SF48">
    <property type="entry name" value="ECTOINE DIOXYGENASE"/>
    <property type="match status" value="1"/>
</dbReference>